<gene>
    <name evidence="1" type="ordered locus">Metok_0214</name>
</gene>
<dbReference type="PIRSF" id="PIRSF016937">
    <property type="entry name" value="UCP016937"/>
    <property type="match status" value="1"/>
</dbReference>
<dbReference type="Proteomes" id="UP000009296">
    <property type="component" value="Chromosome"/>
</dbReference>
<name>F8AKX0_METOI</name>
<organism evidence="1 2">
    <name type="scientific">Methanothermococcus okinawensis (strain DSM 14208 / JCM 11175 / IH1)</name>
    <dbReference type="NCBI Taxonomy" id="647113"/>
    <lineage>
        <taxon>Archaea</taxon>
        <taxon>Methanobacteriati</taxon>
        <taxon>Methanobacteriota</taxon>
        <taxon>Methanomada group</taxon>
        <taxon>Methanococci</taxon>
        <taxon>Methanococcales</taxon>
        <taxon>Methanococcaceae</taxon>
        <taxon>Methanothermococcus</taxon>
    </lineage>
</organism>
<dbReference type="eggNOG" id="arCOG04866">
    <property type="taxonomic scope" value="Archaea"/>
</dbReference>
<dbReference type="EMBL" id="CP002792">
    <property type="protein sequence ID" value="AEH06207.1"/>
    <property type="molecule type" value="Genomic_DNA"/>
</dbReference>
<reference evidence="1" key="1">
    <citation type="submission" date="2011-05" db="EMBL/GenBank/DDBJ databases">
        <title>Complete sequence of chromosome of Methanothermococcus okinawensis IH1.</title>
        <authorList>
            <consortium name="US DOE Joint Genome Institute"/>
            <person name="Lucas S."/>
            <person name="Han J."/>
            <person name="Lapidus A."/>
            <person name="Cheng J.-F."/>
            <person name="Goodwin L."/>
            <person name="Pitluck S."/>
            <person name="Peters L."/>
            <person name="Mikhailova N."/>
            <person name="Held B."/>
            <person name="Han C."/>
            <person name="Tapia R."/>
            <person name="Land M."/>
            <person name="Hauser L."/>
            <person name="Kyrpides N."/>
            <person name="Ivanova N."/>
            <person name="Pagani I."/>
            <person name="Sieprawska-Lupa M."/>
            <person name="Takai K."/>
            <person name="Miyazaki J."/>
            <person name="Whitman W."/>
            <person name="Woyke T."/>
        </authorList>
    </citation>
    <scope>NUCLEOTIDE SEQUENCE</scope>
    <source>
        <strain evidence="1">IH1</strain>
    </source>
</reference>
<dbReference type="Pfam" id="PF09887">
    <property type="entry name" value="DUF2114"/>
    <property type="match status" value="1"/>
</dbReference>
<keyword evidence="2" id="KW-1185">Reference proteome</keyword>
<dbReference type="NCBIfam" id="TIGR03285">
    <property type="entry name" value="methan_mark_14"/>
    <property type="match status" value="1"/>
</dbReference>
<evidence type="ECO:0000313" key="1">
    <source>
        <dbReference type="EMBL" id="AEH06207.1"/>
    </source>
</evidence>
<sequence>MTKKQEEDDIMGFFDSITSIFKKSPKIHYAKSQTVDLIELKKNPYYIVASVELGNTTTKSIITGTNMDTGTTYIISKDVRMTRDVRAPKKGEAIFGRTLWGVELTKEAVSDMVKEVLIGALNKGNLSIEDLHFVVRSTGVTAGFASPEEISNMIIALADGCLKAGIPPSKMAPAMTKNQLPKPFDKYTLMDKVIFDGAVTGVVPPTGKEVVANEMEGELVTAGIKVGAKWTEVDFRNPCMSIDFGTTLAGRITNDSKPYANVVGNLCGLAGAIADAIAKGSGLVNKNKGAVLDIKKEKGKVNKELAETYAEKAHKYIKICEVPKDMERFGTVPVNPKSAEKAGTVLIGCDVGENGSDIPKLEEIGKKIMDESNTPTLLYTLDIVSAEITKKLVQLANNKGIVNEKSAIGITGRAGITGNKPKLIIEKLGELNIWEKPEENIVFVEDGLALGSSVMARCMNCLGTPKNPIGGNRGDKCILGERRKWQKQRGMIK</sequence>
<accession>F8AKX0</accession>
<dbReference type="KEGG" id="mok:Metok_0214"/>
<dbReference type="AlphaFoldDB" id="F8AKX0"/>
<dbReference type="STRING" id="647113.Metok_0214"/>
<evidence type="ECO:0000313" key="2">
    <source>
        <dbReference type="Proteomes" id="UP000009296"/>
    </source>
</evidence>
<dbReference type="InterPro" id="IPR008303">
    <property type="entry name" value="Methan_mark_14"/>
</dbReference>
<proteinExistence type="predicted"/>
<dbReference type="HOGENOM" id="CLU_541447_0_0_2"/>
<protein>
    <submittedName>
        <fullName evidence="1">Methanogenesis marker protein 14</fullName>
    </submittedName>
</protein>